<reference evidence="1 2" key="1">
    <citation type="submission" date="2022-03" db="EMBL/GenBank/DDBJ databases">
        <title>Genomic Encyclopedia of Type Strains, Phase III (KMG-III): the genomes of soil and plant-associated and newly described type strains.</title>
        <authorList>
            <person name="Whitman W."/>
        </authorList>
    </citation>
    <scope>NUCLEOTIDE SEQUENCE [LARGE SCALE GENOMIC DNA]</scope>
    <source>
        <strain evidence="1 2">BSker1</strain>
    </source>
</reference>
<evidence type="ECO:0000313" key="2">
    <source>
        <dbReference type="Proteomes" id="UP001523550"/>
    </source>
</evidence>
<dbReference type="Pfam" id="PF10719">
    <property type="entry name" value="ComFB"/>
    <property type="match status" value="1"/>
</dbReference>
<dbReference type="Proteomes" id="UP001523550">
    <property type="component" value="Unassembled WGS sequence"/>
</dbReference>
<comment type="caution">
    <text evidence="1">The sequence shown here is derived from an EMBL/GenBank/DDBJ whole genome shotgun (WGS) entry which is preliminary data.</text>
</comment>
<gene>
    <name evidence="1" type="ORF">J2T60_000847</name>
</gene>
<sequence>MFQIKNFYEQLVQDYLWKRMEGEREEPWEGFFEDVACLALNRLPCRYVRHTVDLGAHLGDQDFADMESKVAEAVDKAIEQVRTHPRHRD</sequence>
<protein>
    <recommendedName>
        <fullName evidence="3">Competence protein ComFB</fullName>
    </recommendedName>
</protein>
<accession>A0ABT1G715</accession>
<dbReference type="EMBL" id="JALJYF010000001">
    <property type="protein sequence ID" value="MCP1726882.1"/>
    <property type="molecule type" value="Genomic_DNA"/>
</dbReference>
<dbReference type="InterPro" id="IPR019657">
    <property type="entry name" value="ComFB"/>
</dbReference>
<organism evidence="1 2">
    <name type="scientific">Natronospira proteinivora</name>
    <dbReference type="NCBI Taxonomy" id="1807133"/>
    <lineage>
        <taxon>Bacteria</taxon>
        <taxon>Pseudomonadati</taxon>
        <taxon>Pseudomonadota</taxon>
        <taxon>Gammaproteobacteria</taxon>
        <taxon>Natronospirales</taxon>
        <taxon>Natronospiraceae</taxon>
        <taxon>Natronospira</taxon>
    </lineage>
</organism>
<proteinExistence type="predicted"/>
<evidence type="ECO:0008006" key="3">
    <source>
        <dbReference type="Google" id="ProtNLM"/>
    </source>
</evidence>
<dbReference type="RefSeq" id="WP_253445867.1">
    <property type="nucleotide sequence ID" value="NZ_JALJYF010000001.1"/>
</dbReference>
<name>A0ABT1G715_9GAMM</name>
<keyword evidence="2" id="KW-1185">Reference proteome</keyword>
<evidence type="ECO:0000313" key="1">
    <source>
        <dbReference type="EMBL" id="MCP1726882.1"/>
    </source>
</evidence>